<gene>
    <name evidence="1" type="ORF">EV146_101148</name>
</gene>
<accession>A0A4V2RE93</accession>
<name>A0A4V2RE93_9BACI</name>
<dbReference type="EMBL" id="SLVV01000001">
    <property type="protein sequence ID" value="TCN27820.1"/>
    <property type="molecule type" value="Genomic_DNA"/>
</dbReference>
<dbReference type="Proteomes" id="UP000295689">
    <property type="component" value="Unassembled WGS sequence"/>
</dbReference>
<dbReference type="RefSeq" id="WP_132000806.1">
    <property type="nucleotide sequence ID" value="NZ_JABUHM010000006.1"/>
</dbReference>
<proteinExistence type="predicted"/>
<organism evidence="1 2">
    <name type="scientific">Mesobacillus foraminis</name>
    <dbReference type="NCBI Taxonomy" id="279826"/>
    <lineage>
        <taxon>Bacteria</taxon>
        <taxon>Bacillati</taxon>
        <taxon>Bacillota</taxon>
        <taxon>Bacilli</taxon>
        <taxon>Bacillales</taxon>
        <taxon>Bacillaceae</taxon>
        <taxon>Mesobacillus</taxon>
    </lineage>
</organism>
<evidence type="ECO:0000313" key="2">
    <source>
        <dbReference type="Proteomes" id="UP000295689"/>
    </source>
</evidence>
<reference evidence="1 2" key="1">
    <citation type="journal article" date="2015" name="Stand. Genomic Sci.">
        <title>Genomic Encyclopedia of Bacterial and Archaeal Type Strains, Phase III: the genomes of soil and plant-associated and newly described type strains.</title>
        <authorList>
            <person name="Whitman W.B."/>
            <person name="Woyke T."/>
            <person name="Klenk H.P."/>
            <person name="Zhou Y."/>
            <person name="Lilburn T.G."/>
            <person name="Beck B.J."/>
            <person name="De Vos P."/>
            <person name="Vandamme P."/>
            <person name="Eisen J.A."/>
            <person name="Garrity G."/>
            <person name="Hugenholtz P."/>
            <person name="Kyrpides N.C."/>
        </authorList>
    </citation>
    <scope>NUCLEOTIDE SEQUENCE [LARGE SCALE GENOMIC DNA]</scope>
    <source>
        <strain evidence="1 2">CV53</strain>
    </source>
</reference>
<sequence>MDQVSNKHHDDDCRCPEFVPAGAPDDFCIPEECCPPKLETPKFPSPATCLPEDEQRKLEARIDEANELLLDLGLSGDLVFESRRRAFEGLIGQYVNVQIDCSEEEPKEKDKITAGRVELAGQNFVMLKAKEREIVIPFERICQIKPRDGFIEPSPHEPRLIDIDPCLRRAIAFDFGNTVSCSPELINIFFRLSLQVFLLTKVDKKIRILMMDNKQVNGKLVEVSGDTIQISSKKRKIRELPLNKICLLLF</sequence>
<comment type="caution">
    <text evidence="1">The sequence shown here is derived from an EMBL/GenBank/DDBJ whole genome shotgun (WGS) entry which is preliminary data.</text>
</comment>
<keyword evidence="2" id="KW-1185">Reference proteome</keyword>
<protein>
    <submittedName>
        <fullName evidence="1">Uncharacterized protein</fullName>
    </submittedName>
</protein>
<dbReference type="AlphaFoldDB" id="A0A4V2RE93"/>
<evidence type="ECO:0000313" key="1">
    <source>
        <dbReference type="EMBL" id="TCN27820.1"/>
    </source>
</evidence>